<dbReference type="InterPro" id="IPR029058">
    <property type="entry name" value="AB_hydrolase_fold"/>
</dbReference>
<dbReference type="GO" id="GO:0016787">
    <property type="term" value="F:hydrolase activity"/>
    <property type="evidence" value="ECO:0007669"/>
    <property type="project" value="UniProtKB-KW"/>
</dbReference>
<proteinExistence type="predicted"/>
<dbReference type="Gene3D" id="3.40.50.1820">
    <property type="entry name" value="alpha/beta hydrolase"/>
    <property type="match status" value="1"/>
</dbReference>
<evidence type="ECO:0000256" key="1">
    <source>
        <dbReference type="ARBA" id="ARBA00022801"/>
    </source>
</evidence>
<dbReference type="PANTHER" id="PTHR48081:SF8">
    <property type="entry name" value="ALPHA_BETA HYDROLASE FOLD-3 DOMAIN-CONTAINING PROTEIN-RELATED"/>
    <property type="match status" value="1"/>
</dbReference>
<gene>
    <name evidence="3" type="ORF">BDW59DRAFT_148159</name>
</gene>
<comment type="caution">
    <text evidence="3">The sequence shown here is derived from an EMBL/GenBank/DDBJ whole genome shotgun (WGS) entry which is preliminary data.</text>
</comment>
<feature type="domain" description="Alpha/beta hydrolase fold-3" evidence="2">
    <location>
        <begin position="1"/>
        <end position="208"/>
    </location>
</feature>
<feature type="non-terminal residue" evidence="3">
    <location>
        <position position="234"/>
    </location>
</feature>
<dbReference type="Pfam" id="PF07859">
    <property type="entry name" value="Abhydrolase_3"/>
    <property type="match status" value="1"/>
</dbReference>
<dbReference type="EMBL" id="JBFXLS010000048">
    <property type="protein sequence ID" value="KAL2823888.1"/>
    <property type="molecule type" value="Genomic_DNA"/>
</dbReference>
<evidence type="ECO:0000313" key="3">
    <source>
        <dbReference type="EMBL" id="KAL2823888.1"/>
    </source>
</evidence>
<keyword evidence="4" id="KW-1185">Reference proteome</keyword>
<dbReference type="InterPro" id="IPR013094">
    <property type="entry name" value="AB_hydrolase_3"/>
</dbReference>
<name>A0ABR4IAM1_9EURO</name>
<evidence type="ECO:0000313" key="4">
    <source>
        <dbReference type="Proteomes" id="UP001610335"/>
    </source>
</evidence>
<sequence>MHGGGWIMGSVNHEDSAVRRICAESGNTVVSIGYRLAPKHPFPTALEDCLHATLWILEHFSSSSISSAVLMGGSAGANLAFGVALKLLDAGLGDKFKGVHALVPCVIHPDAVPESKRGKFTAYEENAIATVNTRAAMNCFLASYAPPAEDIYFSVLLHPRIGELKKVYIVECGADTLRDDARLMGEALREGGVPLRYDAYPGFPHYFWSYPAKALERDSGLFHENMVSALGWLH</sequence>
<dbReference type="SUPFAM" id="SSF53474">
    <property type="entry name" value="alpha/beta-Hydrolases"/>
    <property type="match status" value="1"/>
</dbReference>
<dbReference type="Proteomes" id="UP001610335">
    <property type="component" value="Unassembled WGS sequence"/>
</dbReference>
<evidence type="ECO:0000259" key="2">
    <source>
        <dbReference type="Pfam" id="PF07859"/>
    </source>
</evidence>
<reference evidence="3 4" key="1">
    <citation type="submission" date="2024-07" db="EMBL/GenBank/DDBJ databases">
        <title>Section-level genome sequencing and comparative genomics of Aspergillus sections Usti and Cavernicolus.</title>
        <authorList>
            <consortium name="Lawrence Berkeley National Laboratory"/>
            <person name="Nybo J.L."/>
            <person name="Vesth T.C."/>
            <person name="Theobald S."/>
            <person name="Frisvad J.C."/>
            <person name="Larsen T.O."/>
            <person name="Kjaerboelling I."/>
            <person name="Rothschild-Mancinelli K."/>
            <person name="Lyhne E.K."/>
            <person name="Kogle M.E."/>
            <person name="Barry K."/>
            <person name="Clum A."/>
            <person name="Na H."/>
            <person name="Ledsgaard L."/>
            <person name="Lin J."/>
            <person name="Lipzen A."/>
            <person name="Kuo A."/>
            <person name="Riley R."/>
            <person name="Mondo S."/>
            <person name="LaButti K."/>
            <person name="Haridas S."/>
            <person name="Pangalinan J."/>
            <person name="Salamov A.A."/>
            <person name="Simmons B.A."/>
            <person name="Magnuson J.K."/>
            <person name="Chen J."/>
            <person name="Drula E."/>
            <person name="Henrissat B."/>
            <person name="Wiebenga A."/>
            <person name="Lubbers R.J."/>
            <person name="Gomes A.C."/>
            <person name="Makela M.R."/>
            <person name="Stajich J."/>
            <person name="Grigoriev I.V."/>
            <person name="Mortensen U.H."/>
            <person name="De vries R.P."/>
            <person name="Baker S.E."/>
            <person name="Andersen M.R."/>
        </authorList>
    </citation>
    <scope>NUCLEOTIDE SEQUENCE [LARGE SCALE GENOMIC DNA]</scope>
    <source>
        <strain evidence="3 4">CBS 600.67</strain>
    </source>
</reference>
<organism evidence="3 4">
    <name type="scientific">Aspergillus cavernicola</name>
    <dbReference type="NCBI Taxonomy" id="176166"/>
    <lineage>
        <taxon>Eukaryota</taxon>
        <taxon>Fungi</taxon>
        <taxon>Dikarya</taxon>
        <taxon>Ascomycota</taxon>
        <taxon>Pezizomycotina</taxon>
        <taxon>Eurotiomycetes</taxon>
        <taxon>Eurotiomycetidae</taxon>
        <taxon>Eurotiales</taxon>
        <taxon>Aspergillaceae</taxon>
        <taxon>Aspergillus</taxon>
        <taxon>Aspergillus subgen. Nidulantes</taxon>
    </lineage>
</organism>
<keyword evidence="1 3" id="KW-0378">Hydrolase</keyword>
<accession>A0ABR4IAM1</accession>
<dbReference type="InterPro" id="IPR050300">
    <property type="entry name" value="GDXG_lipolytic_enzyme"/>
</dbReference>
<protein>
    <submittedName>
        <fullName evidence="3">Alpha/Beta hydrolase protein</fullName>
    </submittedName>
</protein>
<dbReference type="PANTHER" id="PTHR48081">
    <property type="entry name" value="AB HYDROLASE SUPERFAMILY PROTEIN C4A8.06C"/>
    <property type="match status" value="1"/>
</dbReference>